<dbReference type="EMBL" id="BLRX01000462">
    <property type="protein sequence ID" value="GFP26241.1"/>
    <property type="molecule type" value="Genomic_DNA"/>
</dbReference>
<feature type="domain" description="Orn/Lys/Arg decarboxylases family 1 pyridoxal-P attachment site" evidence="3">
    <location>
        <begin position="43"/>
        <end position="210"/>
    </location>
</feature>
<proteinExistence type="predicted"/>
<accession>A0A6V8P4Y4</accession>
<dbReference type="Proteomes" id="UP000543224">
    <property type="component" value="Unassembled WGS sequence"/>
</dbReference>
<dbReference type="InterPro" id="IPR052357">
    <property type="entry name" value="Orn_Lys_Arg_decarboxylase-I"/>
</dbReference>
<name>A0A6V8P4Y4_9ACTN</name>
<dbReference type="GO" id="GO:0003824">
    <property type="term" value="F:catalytic activity"/>
    <property type="evidence" value="ECO:0007669"/>
    <property type="project" value="InterPro"/>
</dbReference>
<dbReference type="InterPro" id="IPR015421">
    <property type="entry name" value="PyrdxlP-dep_Trfase_major"/>
</dbReference>
<evidence type="ECO:0000313" key="4">
    <source>
        <dbReference type="EMBL" id="GFP26241.1"/>
    </source>
</evidence>
<organism evidence="4 5">
    <name type="scientific">Candidatus Hakubella thermalkaliphila</name>
    <dbReference type="NCBI Taxonomy" id="2754717"/>
    <lineage>
        <taxon>Bacteria</taxon>
        <taxon>Bacillati</taxon>
        <taxon>Actinomycetota</taxon>
        <taxon>Actinomycetota incertae sedis</taxon>
        <taxon>Candidatus Hakubellales</taxon>
        <taxon>Candidatus Hakubellaceae</taxon>
        <taxon>Candidatus Hakubella</taxon>
    </lineage>
</organism>
<evidence type="ECO:0000313" key="5">
    <source>
        <dbReference type="Proteomes" id="UP000543224"/>
    </source>
</evidence>
<evidence type="ECO:0000256" key="1">
    <source>
        <dbReference type="ARBA" id="ARBA00001933"/>
    </source>
</evidence>
<comment type="caution">
    <text evidence="4">The sequence shown here is derived from an EMBL/GenBank/DDBJ whole genome shotgun (WGS) entry which is preliminary data.</text>
</comment>
<evidence type="ECO:0000256" key="2">
    <source>
        <dbReference type="ARBA" id="ARBA00022898"/>
    </source>
</evidence>
<sequence length="210" mass="23817">MRLLRFARKDNGCWVSSRVKHGELLYFNYDILMFMHKMDQTRTPYIEGLIKYVKENRLPFHMPGHKQGLGIHPLLKNILGDEVFQYDLTEVDGVDYLHNPTGILKEAQDLAAELYKVDQTFFLINGSTVGDQAGILTMANRGEKVLVTRNAHRSVYSALALGGLIPVYLQPHYDENLGMTTFPLPQQLDDALKKDSSIKGVILTSPNYYG</sequence>
<protein>
    <submittedName>
        <fullName evidence="4">Arginine decarboxylase</fullName>
    </submittedName>
</protein>
<feature type="non-terminal residue" evidence="4">
    <location>
        <position position="210"/>
    </location>
</feature>
<comment type="cofactor">
    <cofactor evidence="1">
        <name>pyridoxal 5'-phosphate</name>
        <dbReference type="ChEBI" id="CHEBI:597326"/>
    </cofactor>
</comment>
<evidence type="ECO:0000259" key="3">
    <source>
        <dbReference type="Pfam" id="PF01276"/>
    </source>
</evidence>
<reference evidence="4 5" key="1">
    <citation type="journal article" date="2020" name="Front. Microbiol.">
        <title>Single-cell genomics of novel Actinobacteria with the Wood-Ljungdahl pathway discovered in a serpentinizing system.</title>
        <authorList>
            <person name="Merino N."/>
            <person name="Kawai M."/>
            <person name="Boyd E.S."/>
            <person name="Colman D.R."/>
            <person name="McGlynn S.E."/>
            <person name="Nealson K.H."/>
            <person name="Kurokawa K."/>
            <person name="Hongoh Y."/>
        </authorList>
    </citation>
    <scope>NUCLEOTIDE SEQUENCE [LARGE SCALE GENOMIC DNA]</scope>
    <source>
        <strain evidence="4 5">S25</strain>
    </source>
</reference>
<dbReference type="InterPro" id="IPR000310">
    <property type="entry name" value="Orn/Lys/Arg_deCO2ase_major_dom"/>
</dbReference>
<dbReference type="Gene3D" id="3.40.640.10">
    <property type="entry name" value="Type I PLP-dependent aspartate aminotransferase-like (Major domain)"/>
    <property type="match status" value="1"/>
</dbReference>
<dbReference type="PANTHER" id="PTHR43277:SF4">
    <property type="entry name" value="ARGININE DECARBOXYLASE"/>
    <property type="match status" value="1"/>
</dbReference>
<dbReference type="Pfam" id="PF01276">
    <property type="entry name" value="OKR_DC_1"/>
    <property type="match status" value="1"/>
</dbReference>
<dbReference type="AlphaFoldDB" id="A0A6V8P4Y4"/>
<keyword evidence="2" id="KW-0663">Pyridoxal phosphate</keyword>
<dbReference type="SUPFAM" id="SSF53383">
    <property type="entry name" value="PLP-dependent transferases"/>
    <property type="match status" value="1"/>
</dbReference>
<gene>
    <name evidence="4" type="ORF">HKBW3S25_01732</name>
</gene>
<dbReference type="PANTHER" id="PTHR43277">
    <property type="entry name" value="ARGININE DECARBOXYLASE"/>
    <property type="match status" value="1"/>
</dbReference>
<dbReference type="InterPro" id="IPR015424">
    <property type="entry name" value="PyrdxlP-dep_Trfase"/>
</dbReference>